<dbReference type="Gene3D" id="2.40.50.840">
    <property type="match status" value="1"/>
</dbReference>
<protein>
    <recommendedName>
        <fullName evidence="4">Thiolase-like protein type 1 additional C-terminal domain-containing protein</fullName>
    </recommendedName>
</protein>
<gene>
    <name evidence="5" type="ORF">METZ01_LOCUS42555</name>
</gene>
<name>A0A381RDR0_9ZZZZ</name>
<accession>A0A381RDR0</accession>
<evidence type="ECO:0000256" key="1">
    <source>
        <dbReference type="ARBA" id="ARBA00010982"/>
    </source>
</evidence>
<evidence type="ECO:0000313" key="5">
    <source>
        <dbReference type="EMBL" id="SUZ89701.1"/>
    </source>
</evidence>
<dbReference type="PANTHER" id="PTHR18919">
    <property type="entry name" value="ACETYL-COA C-ACYLTRANSFERASE"/>
    <property type="match status" value="1"/>
</dbReference>
<organism evidence="5">
    <name type="scientific">marine metagenome</name>
    <dbReference type="NCBI Taxonomy" id="408172"/>
    <lineage>
        <taxon>unclassified sequences</taxon>
        <taxon>metagenomes</taxon>
        <taxon>ecological metagenomes</taxon>
    </lineage>
</organism>
<dbReference type="PANTHER" id="PTHR18919:SF139">
    <property type="entry name" value="THIOLASE-LIKE PROTEIN TYPE 1 ADDITIONAL C-TERMINAL DOMAIN-CONTAINING PROTEIN"/>
    <property type="match status" value="1"/>
</dbReference>
<dbReference type="GO" id="GO:0016746">
    <property type="term" value="F:acyltransferase activity"/>
    <property type="evidence" value="ECO:0007669"/>
    <property type="project" value="UniProtKB-KW"/>
</dbReference>
<sequence>MSNLHSQVNDNTPVLVGCSQYLDKKGPDGLNYLDILSASSKKALEDCNSKVPINEHLDAISVIRFVGDTPNRSTATASFWGYPNMPRSLGNSLGVTVPHEIYTTTGGNSPQLALNELCNRIKDGQAECALLAGGEALDTLISRMKTGLDIDWSDDPGGKPESIGSDKDLGSQFEQKHGIFDPSAVYPLFANSIRGSEGKSSKEHMEDIGQLFSRFSEIASKNEYAWFKIHRSLDEIVQVAPENRMVGFPYTKYMNSIMRVNQSGALVITSAKKARELGIPESKWIFMHGGGCLNDIWNITDRRDLHSSPAIKKCSEAIFDISNCSQADISFFDLYSCFPSAVQIARKEIGIPDGDSRDLTVTGGLPYYGGPGSAYVVNSIASMMTLLRDNPGKFGMVTANGWFLTKHGAGVFSSSPFLGEWNQVIDSSTIQKEIDNQEHPEFIEEANGEGTVETYTILNSREGPTKAIIIGRMEDGKRFVANTERNENLLTKMMQKEMLNATGTVKFDNSRNIFQPD</sequence>
<comment type="similarity">
    <text evidence="1">Belongs to the thiolase-like superfamily. Thiolase family.</text>
</comment>
<dbReference type="InterPro" id="IPR016039">
    <property type="entry name" value="Thiolase-like"/>
</dbReference>
<feature type="domain" description="Thiolase-like protein type 1 additional C-terminal" evidence="4">
    <location>
        <begin position="430"/>
        <end position="509"/>
    </location>
</feature>
<evidence type="ECO:0000256" key="3">
    <source>
        <dbReference type="ARBA" id="ARBA00023315"/>
    </source>
</evidence>
<evidence type="ECO:0000259" key="4">
    <source>
        <dbReference type="Pfam" id="PF18313"/>
    </source>
</evidence>
<dbReference type="Gene3D" id="3.40.47.10">
    <property type="match status" value="1"/>
</dbReference>
<dbReference type="EMBL" id="UINC01001834">
    <property type="protein sequence ID" value="SUZ89701.1"/>
    <property type="molecule type" value="Genomic_DNA"/>
</dbReference>
<dbReference type="InterPro" id="IPR040771">
    <property type="entry name" value="TLP1_add_C"/>
</dbReference>
<keyword evidence="3" id="KW-0012">Acyltransferase</keyword>
<dbReference type="Pfam" id="PF18313">
    <property type="entry name" value="TLP1_add_C"/>
    <property type="match status" value="1"/>
</dbReference>
<dbReference type="AlphaFoldDB" id="A0A381RDR0"/>
<keyword evidence="2" id="KW-0808">Transferase</keyword>
<reference evidence="5" key="1">
    <citation type="submission" date="2018-05" db="EMBL/GenBank/DDBJ databases">
        <authorList>
            <person name="Lanie J.A."/>
            <person name="Ng W.-L."/>
            <person name="Kazmierczak K.M."/>
            <person name="Andrzejewski T.M."/>
            <person name="Davidsen T.M."/>
            <person name="Wayne K.J."/>
            <person name="Tettelin H."/>
            <person name="Glass J.I."/>
            <person name="Rusch D."/>
            <person name="Podicherti R."/>
            <person name="Tsui H.-C.T."/>
            <person name="Winkler M.E."/>
        </authorList>
    </citation>
    <scope>NUCLEOTIDE SEQUENCE</scope>
</reference>
<evidence type="ECO:0000256" key="2">
    <source>
        <dbReference type="ARBA" id="ARBA00022679"/>
    </source>
</evidence>
<dbReference type="SUPFAM" id="SSF53901">
    <property type="entry name" value="Thiolase-like"/>
    <property type="match status" value="1"/>
</dbReference>
<proteinExistence type="inferred from homology"/>